<dbReference type="AlphaFoldDB" id="A0AAU7TGR6"/>
<name>A0AAU7TGR6_9ACTN</name>
<evidence type="ECO:0000313" key="1">
    <source>
        <dbReference type="EMBL" id="XBV25865.1"/>
    </source>
</evidence>
<sequence>MGNLYPSGFDQTYFSASTWAERVDQWIATHQDAGFSAGNAKVVRDVLRDLETGLRMVVNITAFSLYVVLKDNAYLNLYERPAIGGESREPSETRKHVDQMLGLGVRTYFGAAALGGAGVRYYGEYCMVLTLDQVAGRARLLDRDSFDIELEPLKSLPLTPERLAVLRGDWDADRIEMAVLRVLLELGHDLRLVTSGTVSDTVLRDQEFIEVHLEGSFAPREVEEVRESPDETAIEMSLRNRRERAIPLTQTEQDWLLRRSWISEHLASYGIRHRIVTLHGRGYQWK</sequence>
<protein>
    <submittedName>
        <fullName evidence="1">Uncharacterized protein</fullName>
    </submittedName>
</protein>
<proteinExistence type="predicted"/>
<dbReference type="RefSeq" id="WP_350278672.1">
    <property type="nucleotide sequence ID" value="NZ_CP158165.1"/>
</dbReference>
<gene>
    <name evidence="1" type="ORF">ABN611_05440</name>
</gene>
<dbReference type="EMBL" id="CP158165">
    <property type="protein sequence ID" value="XBV25865.1"/>
    <property type="molecule type" value="Genomic_DNA"/>
</dbReference>
<organism evidence="1">
    <name type="scientific">Kribbella sp. HUAS MG21</name>
    <dbReference type="NCBI Taxonomy" id="3160966"/>
    <lineage>
        <taxon>Bacteria</taxon>
        <taxon>Bacillati</taxon>
        <taxon>Actinomycetota</taxon>
        <taxon>Actinomycetes</taxon>
        <taxon>Propionibacteriales</taxon>
        <taxon>Kribbellaceae</taxon>
        <taxon>Kribbella</taxon>
    </lineage>
</organism>
<accession>A0AAU7TGR6</accession>
<reference evidence="1" key="1">
    <citation type="submission" date="2024-06" db="EMBL/GenBank/DDBJ databases">
        <title>Kribbella sp. strain HUAS MG21 genome sequences.</title>
        <authorList>
            <person name="Mo P."/>
        </authorList>
    </citation>
    <scope>NUCLEOTIDE SEQUENCE</scope>
    <source>
        <strain evidence="1">HUAS MG21</strain>
    </source>
</reference>